<evidence type="ECO:0008006" key="3">
    <source>
        <dbReference type="Google" id="ProtNLM"/>
    </source>
</evidence>
<dbReference type="KEGG" id="afs:AFR_37535"/>
<dbReference type="SUPFAM" id="SSF52540">
    <property type="entry name" value="P-loop containing nucleoside triphosphate hydrolases"/>
    <property type="match status" value="1"/>
</dbReference>
<accession>U5WCV4</accession>
<dbReference type="HOGENOM" id="CLU_092496_3_0_11"/>
<dbReference type="STRING" id="1246995.AFR_37535"/>
<evidence type="ECO:0000313" key="2">
    <source>
        <dbReference type="Proteomes" id="UP000017746"/>
    </source>
</evidence>
<dbReference type="PATRIC" id="fig|1246995.3.peg.7592"/>
<name>U5WCV4_9ACTN</name>
<dbReference type="Gene3D" id="3.40.50.300">
    <property type="entry name" value="P-loop containing nucleotide triphosphate hydrolases"/>
    <property type="match status" value="1"/>
</dbReference>
<protein>
    <recommendedName>
        <fullName evidence="3">Shikimate kinase</fullName>
    </recommendedName>
</protein>
<keyword evidence="2" id="KW-1185">Reference proteome</keyword>
<proteinExistence type="predicted"/>
<organism evidence="1 2">
    <name type="scientific">Actinoplanes friuliensis DSM 7358</name>
    <dbReference type="NCBI Taxonomy" id="1246995"/>
    <lineage>
        <taxon>Bacteria</taxon>
        <taxon>Bacillati</taxon>
        <taxon>Actinomycetota</taxon>
        <taxon>Actinomycetes</taxon>
        <taxon>Micromonosporales</taxon>
        <taxon>Micromonosporaceae</taxon>
        <taxon>Actinoplanes</taxon>
    </lineage>
</organism>
<sequence>MSPTLLLIFGPPAVGKMSVGHEIAERTGLRLFHNHIAIEPALRYFEFGTPPFQRLVDGFRQAILDEVAASDLPGLVFTFVWAFDHPGDARTVAKYVAPFGDRARYLELEATQEERLRRNTGEFRLAEKPSKRNLEFSRRLLLADDERYRLNSIDEFTGRDDYLRINNTDLTPAEVADRTITRFGLPWMS</sequence>
<gene>
    <name evidence="1" type="ORF">AFR_37535</name>
</gene>
<dbReference type="RefSeq" id="WP_023562096.1">
    <property type="nucleotide sequence ID" value="NC_022657.1"/>
</dbReference>
<evidence type="ECO:0000313" key="1">
    <source>
        <dbReference type="EMBL" id="AGZ45761.1"/>
    </source>
</evidence>
<dbReference type="Proteomes" id="UP000017746">
    <property type="component" value="Chromosome"/>
</dbReference>
<dbReference type="AlphaFoldDB" id="U5WCV4"/>
<dbReference type="OrthoDB" id="193997at2"/>
<dbReference type="eggNOG" id="COG0703">
    <property type="taxonomic scope" value="Bacteria"/>
</dbReference>
<dbReference type="EMBL" id="CP006272">
    <property type="protein sequence ID" value="AGZ45761.1"/>
    <property type="molecule type" value="Genomic_DNA"/>
</dbReference>
<dbReference type="InterPro" id="IPR027417">
    <property type="entry name" value="P-loop_NTPase"/>
</dbReference>
<reference evidence="1 2" key="1">
    <citation type="journal article" date="2014" name="J. Biotechnol.">
        <title>Complete genome sequence of the actinobacterium Actinoplanes friuliensis HAG 010964, producer of the lipopeptide antibiotic friulimycin.</title>
        <authorList>
            <person name="Ruckert C."/>
            <person name="Szczepanowski R."/>
            <person name="Albersmeier A."/>
            <person name="Goesmann A."/>
            <person name="Fischer N."/>
            <person name="Steinkamper A."/>
            <person name="Puhler A."/>
            <person name="Biener R."/>
            <person name="Schwartz D."/>
            <person name="Kalinowski J."/>
        </authorList>
    </citation>
    <scope>NUCLEOTIDE SEQUENCE [LARGE SCALE GENOMIC DNA]</scope>
    <source>
        <strain evidence="1 2">DSM 7358</strain>
    </source>
</reference>